<dbReference type="InterPro" id="IPR029058">
    <property type="entry name" value="AB_hydrolase_fold"/>
</dbReference>
<reference evidence="6 7" key="1">
    <citation type="submission" date="2015-12" db="EMBL/GenBank/DDBJ databases">
        <title>Dictyostelia acquired genes for synthesis and detection of signals that induce cell-type specialization by lateral gene transfer from prokaryotes.</title>
        <authorList>
            <person name="Gloeckner G."/>
            <person name="Schaap P."/>
        </authorList>
    </citation>
    <scope>NUCLEOTIDE SEQUENCE [LARGE SCALE GENOMIC DNA]</scope>
    <source>
        <strain evidence="6 7">TK</strain>
    </source>
</reference>
<keyword evidence="2 5" id="KW-0121">Carboxypeptidase</keyword>
<feature type="chain" id="PRO_5007359204" description="Carboxypeptidase" evidence="5">
    <location>
        <begin position="29"/>
        <end position="498"/>
    </location>
</feature>
<dbReference type="GO" id="GO:1904715">
    <property type="term" value="P:negative regulation of chaperone-mediated autophagy"/>
    <property type="evidence" value="ECO:0007669"/>
    <property type="project" value="UniProtKB-ARBA"/>
</dbReference>
<proteinExistence type="inferred from homology"/>
<dbReference type="PANTHER" id="PTHR11802">
    <property type="entry name" value="SERINE PROTEASE FAMILY S10 SERINE CARBOXYPEPTIDASE"/>
    <property type="match status" value="1"/>
</dbReference>
<dbReference type="GO" id="GO:0031647">
    <property type="term" value="P:regulation of protein stability"/>
    <property type="evidence" value="ECO:0007669"/>
    <property type="project" value="UniProtKB-ARBA"/>
</dbReference>
<dbReference type="SUPFAM" id="SSF53474">
    <property type="entry name" value="alpha/beta-Hydrolases"/>
    <property type="match status" value="1"/>
</dbReference>
<keyword evidence="4 5" id="KW-0378">Hydrolase</keyword>
<accession>A0A151ZC98</accession>
<keyword evidence="7" id="KW-1185">Reference proteome</keyword>
<dbReference type="Pfam" id="PF00450">
    <property type="entry name" value="Peptidase_S10"/>
    <property type="match status" value="1"/>
</dbReference>
<evidence type="ECO:0000256" key="1">
    <source>
        <dbReference type="ARBA" id="ARBA00009431"/>
    </source>
</evidence>
<dbReference type="GO" id="GO:0004185">
    <property type="term" value="F:serine-type carboxypeptidase activity"/>
    <property type="evidence" value="ECO:0007669"/>
    <property type="project" value="UniProtKB-UniRule"/>
</dbReference>
<comment type="caution">
    <text evidence="6">The sequence shown here is derived from an EMBL/GenBank/DDBJ whole genome shotgun (WGS) entry which is preliminary data.</text>
</comment>
<organism evidence="6 7">
    <name type="scientific">Tieghemostelium lacteum</name>
    <name type="common">Slime mold</name>
    <name type="synonym">Dictyostelium lacteum</name>
    <dbReference type="NCBI Taxonomy" id="361077"/>
    <lineage>
        <taxon>Eukaryota</taxon>
        <taxon>Amoebozoa</taxon>
        <taxon>Evosea</taxon>
        <taxon>Eumycetozoa</taxon>
        <taxon>Dictyostelia</taxon>
        <taxon>Dictyosteliales</taxon>
        <taxon>Raperosteliaceae</taxon>
        <taxon>Tieghemostelium</taxon>
    </lineage>
</organism>
<dbReference type="OrthoDB" id="17237at2759"/>
<feature type="signal peptide" evidence="5">
    <location>
        <begin position="1"/>
        <end position="28"/>
    </location>
</feature>
<dbReference type="STRING" id="361077.A0A151ZC98"/>
<dbReference type="GO" id="GO:0006508">
    <property type="term" value="P:proteolysis"/>
    <property type="evidence" value="ECO:0007669"/>
    <property type="project" value="UniProtKB-KW"/>
</dbReference>
<evidence type="ECO:0000256" key="3">
    <source>
        <dbReference type="ARBA" id="ARBA00022670"/>
    </source>
</evidence>
<dbReference type="InterPro" id="IPR001563">
    <property type="entry name" value="Peptidase_S10"/>
</dbReference>
<keyword evidence="5" id="KW-0732">Signal</keyword>
<dbReference type="AlphaFoldDB" id="A0A151ZC98"/>
<dbReference type="PROSITE" id="PS00131">
    <property type="entry name" value="CARBOXYPEPT_SER_SER"/>
    <property type="match status" value="1"/>
</dbReference>
<comment type="similarity">
    <text evidence="1 5">Belongs to the peptidase S10 family.</text>
</comment>
<dbReference type="PRINTS" id="PR00724">
    <property type="entry name" value="CRBOXYPTASEC"/>
</dbReference>
<evidence type="ECO:0000256" key="2">
    <source>
        <dbReference type="ARBA" id="ARBA00022645"/>
    </source>
</evidence>
<dbReference type="FunFam" id="3.40.50.1820:FF:000335">
    <property type="entry name" value="Carboxypeptidase"/>
    <property type="match status" value="1"/>
</dbReference>
<dbReference type="PANTHER" id="PTHR11802:SF201">
    <property type="entry name" value="CARBOXYPEPTIDASE"/>
    <property type="match status" value="1"/>
</dbReference>
<evidence type="ECO:0000256" key="4">
    <source>
        <dbReference type="ARBA" id="ARBA00022801"/>
    </source>
</evidence>
<protein>
    <recommendedName>
        <fullName evidence="5">Carboxypeptidase</fullName>
        <ecNumber evidence="5">3.4.16.-</ecNumber>
    </recommendedName>
</protein>
<keyword evidence="3 5" id="KW-0645">Protease</keyword>
<sequence>MTMKVNQKVIIFLISTLVLLNSITIVQGKNRKNSNGSFANELKNLPTYDKTITGQYSGYLSFESEQDQKNHFFWFVESQNDPSTDPLVLWLNGGPGCSSSLGYLTEHGPFLVYKDSSKSGQDKYRVYENPNSWNQYASIIYMESPAGVGFSYSNNTNYTSGDTITANDNYLALNQFFSLFPEYLPNDFYIAGESYGGSYCTELSQKVVEENSNSGNTIMNLKGLMVGNPTFNYTTDAQFYLPFMSYHALLSYNEFQNISTTCGGVFAPPMSSECQAEIANVLEDFQLINPYDIYESCKGDGPSQQGGCFTQGALSGLDVLLGYTHESKREVMLASGGQSFIPCLDESAITGYLNRNDVQKALSVVQKQIPSGQWEPCSGVLNYTQYNGNIPEIYQQLIKAQLRILVFSGDVDSCVPYLGTSQNVANLGLPILNQWKPWFTKDSDGTEQTAGYIITYSTPSTYATVSYATVKGAGHMVCSYKPVQGLALFASYITNTPL</sequence>
<dbReference type="InParanoid" id="A0A151ZC98"/>
<dbReference type="Gene3D" id="3.40.50.1820">
    <property type="entry name" value="alpha/beta hydrolase"/>
    <property type="match status" value="1"/>
</dbReference>
<dbReference type="EC" id="3.4.16.-" evidence="5"/>
<gene>
    <name evidence="6" type="ORF">DLAC_07262</name>
</gene>
<evidence type="ECO:0000313" key="7">
    <source>
        <dbReference type="Proteomes" id="UP000076078"/>
    </source>
</evidence>
<dbReference type="OMA" id="GRFLHYW"/>
<name>A0A151ZC98_TIELA</name>
<evidence type="ECO:0000313" key="6">
    <source>
        <dbReference type="EMBL" id="KYQ91504.1"/>
    </source>
</evidence>
<dbReference type="InterPro" id="IPR018202">
    <property type="entry name" value="Ser_caboxypep_ser_AS"/>
</dbReference>
<dbReference type="Proteomes" id="UP000076078">
    <property type="component" value="Unassembled WGS sequence"/>
</dbReference>
<evidence type="ECO:0000256" key="5">
    <source>
        <dbReference type="RuleBase" id="RU361156"/>
    </source>
</evidence>
<dbReference type="EMBL" id="LODT01000034">
    <property type="protein sequence ID" value="KYQ91504.1"/>
    <property type="molecule type" value="Genomic_DNA"/>
</dbReference>